<dbReference type="CDD" id="cd02238">
    <property type="entry name" value="cupin_KdgF"/>
    <property type="match status" value="1"/>
</dbReference>
<evidence type="ECO:0000313" key="2">
    <source>
        <dbReference type="EMBL" id="GGI48841.1"/>
    </source>
</evidence>
<feature type="domain" description="Cupin type-2" evidence="1">
    <location>
        <begin position="35"/>
        <end position="101"/>
    </location>
</feature>
<dbReference type="Pfam" id="PF07883">
    <property type="entry name" value="Cupin_2"/>
    <property type="match status" value="1"/>
</dbReference>
<name>A0A917J5E3_9SPHI</name>
<dbReference type="InterPro" id="IPR052535">
    <property type="entry name" value="Bacilysin_H2HPP_isomerase"/>
</dbReference>
<keyword evidence="3" id="KW-1185">Reference proteome</keyword>
<dbReference type="Proteomes" id="UP000662074">
    <property type="component" value="Unassembled WGS sequence"/>
</dbReference>
<dbReference type="InterPro" id="IPR013096">
    <property type="entry name" value="Cupin_2"/>
</dbReference>
<evidence type="ECO:0000259" key="1">
    <source>
        <dbReference type="Pfam" id="PF07883"/>
    </source>
</evidence>
<proteinExistence type="predicted"/>
<sequence>MDTTIFKQFSDITAKEMSPGYMAKLIHTEVNTLNFLEVKAGAVSAIHTHMHHQCAFVLEGQFELIVNGVPQILDTNTFAIIPPNVPHGGRAITDCKLLDIFDPIREDLAKL</sequence>
<dbReference type="PANTHER" id="PTHR40112:SF1">
    <property type="entry name" value="H2HPP ISOMERASE"/>
    <property type="match status" value="1"/>
</dbReference>
<dbReference type="Gene3D" id="2.60.120.10">
    <property type="entry name" value="Jelly Rolls"/>
    <property type="match status" value="1"/>
</dbReference>
<dbReference type="RefSeq" id="WP_188412718.1">
    <property type="nucleotide sequence ID" value="NZ_BMDO01000001.1"/>
</dbReference>
<protein>
    <recommendedName>
        <fullName evidence="1">Cupin type-2 domain-containing protein</fullName>
    </recommendedName>
</protein>
<organism evidence="2 3">
    <name type="scientific">Mucilaginibacter galii</name>
    <dbReference type="NCBI Taxonomy" id="2005073"/>
    <lineage>
        <taxon>Bacteria</taxon>
        <taxon>Pseudomonadati</taxon>
        <taxon>Bacteroidota</taxon>
        <taxon>Sphingobacteriia</taxon>
        <taxon>Sphingobacteriales</taxon>
        <taxon>Sphingobacteriaceae</taxon>
        <taxon>Mucilaginibacter</taxon>
    </lineage>
</organism>
<dbReference type="InterPro" id="IPR011051">
    <property type="entry name" value="RmlC_Cupin_sf"/>
</dbReference>
<dbReference type="PANTHER" id="PTHR40112">
    <property type="entry name" value="H2HPP ISOMERASE"/>
    <property type="match status" value="1"/>
</dbReference>
<accession>A0A917J5E3</accession>
<reference evidence="2" key="1">
    <citation type="journal article" date="2014" name="Int. J. Syst. Evol. Microbiol.">
        <title>Complete genome sequence of Corynebacterium casei LMG S-19264T (=DSM 44701T), isolated from a smear-ripened cheese.</title>
        <authorList>
            <consortium name="US DOE Joint Genome Institute (JGI-PGF)"/>
            <person name="Walter F."/>
            <person name="Albersmeier A."/>
            <person name="Kalinowski J."/>
            <person name="Ruckert C."/>
        </authorList>
    </citation>
    <scope>NUCLEOTIDE SEQUENCE</scope>
    <source>
        <strain evidence="2">CCM 8711</strain>
    </source>
</reference>
<gene>
    <name evidence="2" type="ORF">GCM10011425_00530</name>
</gene>
<dbReference type="AlphaFoldDB" id="A0A917J5E3"/>
<reference evidence="2" key="2">
    <citation type="submission" date="2020-09" db="EMBL/GenBank/DDBJ databases">
        <authorList>
            <person name="Sun Q."/>
            <person name="Sedlacek I."/>
        </authorList>
    </citation>
    <scope>NUCLEOTIDE SEQUENCE</scope>
    <source>
        <strain evidence="2">CCM 8711</strain>
    </source>
</reference>
<dbReference type="InterPro" id="IPR014710">
    <property type="entry name" value="RmlC-like_jellyroll"/>
</dbReference>
<evidence type="ECO:0000313" key="3">
    <source>
        <dbReference type="Proteomes" id="UP000662074"/>
    </source>
</evidence>
<dbReference type="SUPFAM" id="SSF51182">
    <property type="entry name" value="RmlC-like cupins"/>
    <property type="match status" value="1"/>
</dbReference>
<comment type="caution">
    <text evidence="2">The sequence shown here is derived from an EMBL/GenBank/DDBJ whole genome shotgun (WGS) entry which is preliminary data.</text>
</comment>
<dbReference type="EMBL" id="BMDO01000001">
    <property type="protein sequence ID" value="GGI48841.1"/>
    <property type="molecule type" value="Genomic_DNA"/>
</dbReference>